<evidence type="ECO:0000259" key="4">
    <source>
        <dbReference type="SMART" id="SM00835"/>
    </source>
</evidence>
<dbReference type="RefSeq" id="WP_038959565.1">
    <property type="nucleotide sequence ID" value="NZ_CP066351.1"/>
</dbReference>
<dbReference type="EC" id="4.1.1.2" evidence="5"/>
<dbReference type="GO" id="GO:0046564">
    <property type="term" value="F:oxalate decarboxylase activity"/>
    <property type="evidence" value="ECO:0007669"/>
    <property type="project" value="UniProtKB-EC"/>
</dbReference>
<dbReference type="InterPro" id="IPR006311">
    <property type="entry name" value="TAT_signal"/>
</dbReference>
<dbReference type="PANTHER" id="PTHR35848">
    <property type="entry name" value="OXALATE-BINDING PROTEIN"/>
    <property type="match status" value="1"/>
</dbReference>
<dbReference type="Gene3D" id="2.60.120.10">
    <property type="entry name" value="Jelly Rolls"/>
    <property type="match status" value="2"/>
</dbReference>
<dbReference type="InterPro" id="IPR014710">
    <property type="entry name" value="RmlC-like_jellyroll"/>
</dbReference>
<dbReference type="SMART" id="SM00835">
    <property type="entry name" value="Cupin_1"/>
    <property type="match status" value="2"/>
</dbReference>
<dbReference type="Proteomes" id="UP001549291">
    <property type="component" value="Unassembled WGS sequence"/>
</dbReference>
<feature type="domain" description="Cupin type-1" evidence="4">
    <location>
        <begin position="256"/>
        <end position="397"/>
    </location>
</feature>
<evidence type="ECO:0000256" key="1">
    <source>
        <dbReference type="ARBA" id="ARBA00022723"/>
    </source>
</evidence>
<organism evidence="5 6">
    <name type="scientific">Bradyrhizobium japonicum</name>
    <dbReference type="NCBI Taxonomy" id="375"/>
    <lineage>
        <taxon>Bacteria</taxon>
        <taxon>Pseudomonadati</taxon>
        <taxon>Pseudomonadota</taxon>
        <taxon>Alphaproteobacteria</taxon>
        <taxon>Hyphomicrobiales</taxon>
        <taxon>Nitrobacteraceae</taxon>
        <taxon>Bradyrhizobium</taxon>
    </lineage>
</organism>
<evidence type="ECO:0000256" key="3">
    <source>
        <dbReference type="SAM" id="SignalP"/>
    </source>
</evidence>
<evidence type="ECO:0000313" key="5">
    <source>
        <dbReference type="EMBL" id="MET4722977.1"/>
    </source>
</evidence>
<dbReference type="PROSITE" id="PS51318">
    <property type="entry name" value="TAT"/>
    <property type="match status" value="1"/>
</dbReference>
<keyword evidence="1" id="KW-0479">Metal-binding</keyword>
<protein>
    <submittedName>
        <fullName evidence="5">Oxalate decarboxylase</fullName>
        <ecNumber evidence="5">4.1.1.2</ecNumber>
    </submittedName>
</protein>
<dbReference type="InterPro" id="IPR006045">
    <property type="entry name" value="Cupin_1"/>
</dbReference>
<name>A0ABV2S1E5_BRAJP</name>
<dbReference type="InterPro" id="IPR017774">
    <property type="entry name" value="Bicupin_oxalate_deCO2ase/Oxase"/>
</dbReference>
<dbReference type="NCBIfam" id="TIGR03404">
    <property type="entry name" value="bicupin_oxalic"/>
    <property type="match status" value="1"/>
</dbReference>
<dbReference type="Pfam" id="PF00190">
    <property type="entry name" value="Cupin_1"/>
    <property type="match status" value="2"/>
</dbReference>
<dbReference type="EMBL" id="JBEPTQ010000002">
    <property type="protein sequence ID" value="MET4722977.1"/>
    <property type="molecule type" value="Genomic_DNA"/>
</dbReference>
<accession>A0ABV2S1E5</accession>
<feature type="chain" id="PRO_5047222629" evidence="3">
    <location>
        <begin position="28"/>
        <end position="409"/>
    </location>
</feature>
<dbReference type="CDD" id="cd20305">
    <property type="entry name" value="cupin_OxDC_C"/>
    <property type="match status" value="1"/>
</dbReference>
<keyword evidence="5" id="KW-0456">Lyase</keyword>
<sequence length="409" mass="44702">MDSISRRHMLAATATGGLLTSVGLAHAQTAGSSIPQPQRPGHGGTDPGPRNLMRDRQNPDLLVPPSSDHGTLPNLRFSFSDAHVRLEPGGWTRQVTQRELGIAKSMAGVNMRLNAGGVRELHWHKASEWAYMLYGTARVTAVDSEGRYFVDDVGVGDLWFFPGGTPHSIQGLGPDGCEFLLVFDDGDFDEDNTFLLNDWFKHIPTDVLGKNFGVPASLFGHTPDESERYIFLAPLPGPLGSEAIAGAKASETSYTWRMMEQVPIKTKSGTVRITDSRLFPISTTTAAALVEVEPGGLREVHWHPNGDEWLYVIEGQARMGVFAGQGQARTFDLQAGDVGYVPVAMGHYLENTGSTKFRFLETFKSDRFIDFSLDTWMAATPPGLVQAHLKLDPKVMSALRTNKALVVPE</sequence>
<evidence type="ECO:0000313" key="6">
    <source>
        <dbReference type="Proteomes" id="UP001549291"/>
    </source>
</evidence>
<feature type="signal peptide" evidence="3">
    <location>
        <begin position="1"/>
        <end position="27"/>
    </location>
</feature>
<dbReference type="SUPFAM" id="SSF51182">
    <property type="entry name" value="RmlC-like cupins"/>
    <property type="match status" value="1"/>
</dbReference>
<keyword evidence="3" id="KW-0732">Signal</keyword>
<dbReference type="InterPro" id="IPR051610">
    <property type="entry name" value="GPI/OXD"/>
</dbReference>
<feature type="region of interest" description="Disordered" evidence="2">
    <location>
        <begin position="27"/>
        <end position="69"/>
    </location>
</feature>
<dbReference type="InterPro" id="IPR011051">
    <property type="entry name" value="RmlC_Cupin_sf"/>
</dbReference>
<comment type="caution">
    <text evidence="5">The sequence shown here is derived from an EMBL/GenBank/DDBJ whole genome shotgun (WGS) entry which is preliminary data.</text>
</comment>
<dbReference type="CDD" id="cd20304">
    <property type="entry name" value="cupin_OxDC_N"/>
    <property type="match status" value="1"/>
</dbReference>
<dbReference type="PANTHER" id="PTHR35848:SF9">
    <property type="entry name" value="SLL1358 PROTEIN"/>
    <property type="match status" value="1"/>
</dbReference>
<gene>
    <name evidence="5" type="ORF">ABIF63_007083</name>
</gene>
<evidence type="ECO:0000256" key="2">
    <source>
        <dbReference type="SAM" id="MobiDB-lite"/>
    </source>
</evidence>
<reference evidence="5 6" key="1">
    <citation type="submission" date="2024-06" db="EMBL/GenBank/DDBJ databases">
        <title>Genomic Encyclopedia of Type Strains, Phase V (KMG-V): Genome sequencing to study the core and pangenomes of soil and plant-associated prokaryotes.</title>
        <authorList>
            <person name="Whitman W."/>
        </authorList>
    </citation>
    <scope>NUCLEOTIDE SEQUENCE [LARGE SCALE GENOMIC DNA]</scope>
    <source>
        <strain evidence="5 6">USDA 160</strain>
    </source>
</reference>
<proteinExistence type="predicted"/>
<keyword evidence="6" id="KW-1185">Reference proteome</keyword>
<feature type="domain" description="Cupin type-1" evidence="4">
    <location>
        <begin position="80"/>
        <end position="220"/>
    </location>
</feature>